<dbReference type="Pfam" id="PF13489">
    <property type="entry name" value="Methyltransf_23"/>
    <property type="match status" value="1"/>
</dbReference>
<dbReference type="PANTHER" id="PTHR43861">
    <property type="entry name" value="TRANS-ACONITATE 2-METHYLTRANSFERASE-RELATED"/>
    <property type="match status" value="1"/>
</dbReference>
<dbReference type="SUPFAM" id="SSF53335">
    <property type="entry name" value="S-adenosyl-L-methionine-dependent methyltransferases"/>
    <property type="match status" value="1"/>
</dbReference>
<dbReference type="Gene3D" id="3.40.50.150">
    <property type="entry name" value="Vaccinia Virus protein VP39"/>
    <property type="match status" value="1"/>
</dbReference>
<sequence>MRDFLGFKFYNNFVKSRGFLQVLRYPLVEDHLYRYLWVKDKLKGSCLDIACGSGWGTLQVSKNSNVSFVQGYDINPLAYKKAKSYDNNKVRFSRVNLLNNVPKKKFDNIIAFEIIEHFNKKDVLTLLENIKKFANKNTIIYISTPNKDAFSPLGYKWLPYHPIEYNINTLTEILKENGYKVNKIYFQRVLFKLPHKIISYIILFPVFFFKDKTRNNKFIRLLYGILSRVELFIGKNYYSGIHTEKSALFYPKYYILELEVSKV</sequence>
<accession>A0A2H0R9H7</accession>
<dbReference type="CDD" id="cd02440">
    <property type="entry name" value="AdoMet_MTases"/>
    <property type="match status" value="1"/>
</dbReference>
<evidence type="ECO:0000313" key="1">
    <source>
        <dbReference type="EMBL" id="PIR43006.1"/>
    </source>
</evidence>
<evidence type="ECO:0000313" key="2">
    <source>
        <dbReference type="Proteomes" id="UP000230214"/>
    </source>
</evidence>
<organism evidence="1 2">
    <name type="scientific">candidate division WWE3 bacterium CG10_big_fil_rev_8_21_14_0_10_32_10</name>
    <dbReference type="NCBI Taxonomy" id="1975090"/>
    <lineage>
        <taxon>Bacteria</taxon>
        <taxon>Katanobacteria</taxon>
    </lineage>
</organism>
<dbReference type="EMBL" id="PCXU01000044">
    <property type="protein sequence ID" value="PIR43006.1"/>
    <property type="molecule type" value="Genomic_DNA"/>
</dbReference>
<protein>
    <recommendedName>
        <fullName evidence="3">Methyltransferase domain-containing protein</fullName>
    </recommendedName>
</protein>
<evidence type="ECO:0008006" key="3">
    <source>
        <dbReference type="Google" id="ProtNLM"/>
    </source>
</evidence>
<gene>
    <name evidence="1" type="ORF">COV24_05130</name>
</gene>
<proteinExistence type="predicted"/>
<dbReference type="AlphaFoldDB" id="A0A2H0R9H7"/>
<dbReference type="InterPro" id="IPR029063">
    <property type="entry name" value="SAM-dependent_MTases_sf"/>
</dbReference>
<reference evidence="1 2" key="1">
    <citation type="submission" date="2017-09" db="EMBL/GenBank/DDBJ databases">
        <title>Depth-based differentiation of microbial function through sediment-hosted aquifers and enrichment of novel symbionts in the deep terrestrial subsurface.</title>
        <authorList>
            <person name="Probst A.J."/>
            <person name="Ladd B."/>
            <person name="Jarett J.K."/>
            <person name="Geller-Mcgrath D.E."/>
            <person name="Sieber C.M."/>
            <person name="Emerson J.B."/>
            <person name="Anantharaman K."/>
            <person name="Thomas B.C."/>
            <person name="Malmstrom R."/>
            <person name="Stieglmeier M."/>
            <person name="Klingl A."/>
            <person name="Woyke T."/>
            <person name="Ryan C.M."/>
            <person name="Banfield J.F."/>
        </authorList>
    </citation>
    <scope>NUCLEOTIDE SEQUENCE [LARGE SCALE GENOMIC DNA]</scope>
    <source>
        <strain evidence="1">CG10_big_fil_rev_8_21_14_0_10_32_10</strain>
    </source>
</reference>
<dbReference type="PANTHER" id="PTHR43861:SF6">
    <property type="entry name" value="METHYLTRANSFERASE TYPE 11"/>
    <property type="match status" value="1"/>
</dbReference>
<comment type="caution">
    <text evidence="1">The sequence shown here is derived from an EMBL/GenBank/DDBJ whole genome shotgun (WGS) entry which is preliminary data.</text>
</comment>
<dbReference type="Proteomes" id="UP000230214">
    <property type="component" value="Unassembled WGS sequence"/>
</dbReference>
<name>A0A2H0R9H7_UNCKA</name>